<keyword evidence="12" id="KW-1185">Reference proteome</keyword>
<dbReference type="GO" id="GO:0004146">
    <property type="term" value="F:dihydrofolate reductase activity"/>
    <property type="evidence" value="ECO:0007669"/>
    <property type="project" value="UniProtKB-EC"/>
</dbReference>
<sequence>MTQLTIIVAMDTQRGIGIDNTLPWKLPEDMAHFKRVTTGHPIVMGRKTFDSIGRPLPGRRNIVITRNPDWRHDGVETASSVEAAVALVAGQQAFIIGGADIYRQAMAVADQLIVTEVKKTYNCDAFFPAIDSAQWREASREEHASPSADLQYAFVTWRRQPAPAA</sequence>
<keyword evidence="5 8" id="KW-0521">NADP</keyword>
<accession>A0A1I4S8H6</accession>
<dbReference type="GO" id="GO:0046654">
    <property type="term" value="P:tetrahydrofolate biosynthetic process"/>
    <property type="evidence" value="ECO:0007669"/>
    <property type="project" value="UniProtKB-UniPathway"/>
</dbReference>
<evidence type="ECO:0000256" key="3">
    <source>
        <dbReference type="ARBA" id="ARBA00012856"/>
    </source>
</evidence>
<protein>
    <recommendedName>
        <fullName evidence="3 8">Dihydrofolate reductase</fullName>
        <ecNumber evidence="3 8">1.5.1.3</ecNumber>
    </recommendedName>
</protein>
<reference evidence="11 12" key="1">
    <citation type="submission" date="2016-10" db="EMBL/GenBank/DDBJ databases">
        <authorList>
            <person name="de Groot N.N."/>
        </authorList>
    </citation>
    <scope>NUCLEOTIDE SEQUENCE [LARGE SCALE GENOMIC DNA]</scope>
    <source>
        <strain evidence="11 12">ATCC 43154</strain>
    </source>
</reference>
<proteinExistence type="inferred from homology"/>
<evidence type="ECO:0000313" key="12">
    <source>
        <dbReference type="Proteomes" id="UP000199470"/>
    </source>
</evidence>
<comment type="catalytic activity">
    <reaction evidence="8">
        <text>(6S)-5,6,7,8-tetrahydrofolate + NADP(+) = 7,8-dihydrofolate + NADPH + H(+)</text>
        <dbReference type="Rhea" id="RHEA:15009"/>
        <dbReference type="ChEBI" id="CHEBI:15378"/>
        <dbReference type="ChEBI" id="CHEBI:57451"/>
        <dbReference type="ChEBI" id="CHEBI:57453"/>
        <dbReference type="ChEBI" id="CHEBI:57783"/>
        <dbReference type="ChEBI" id="CHEBI:58349"/>
        <dbReference type="EC" id="1.5.1.3"/>
    </reaction>
</comment>
<dbReference type="SUPFAM" id="SSF53597">
    <property type="entry name" value="Dihydrofolate reductase-like"/>
    <property type="match status" value="1"/>
</dbReference>
<keyword evidence="4 8" id="KW-0554">One-carbon metabolism</keyword>
<dbReference type="EMBL" id="FOTW01000025">
    <property type="protein sequence ID" value="SFM60805.1"/>
    <property type="molecule type" value="Genomic_DNA"/>
</dbReference>
<dbReference type="AlphaFoldDB" id="A0A1I4S8H6"/>
<comment type="pathway">
    <text evidence="1 8">Cofactor biosynthesis; tetrahydrofolate biosynthesis; 5,6,7,8-tetrahydrofolate from 7,8-dihydrofolate: step 1/1.</text>
</comment>
<dbReference type="Gene3D" id="3.40.430.10">
    <property type="entry name" value="Dihydrofolate Reductase, subunit A"/>
    <property type="match status" value="1"/>
</dbReference>
<evidence type="ECO:0000256" key="5">
    <source>
        <dbReference type="ARBA" id="ARBA00022857"/>
    </source>
</evidence>
<dbReference type="GO" id="GO:0046452">
    <property type="term" value="P:dihydrofolate metabolic process"/>
    <property type="evidence" value="ECO:0007669"/>
    <property type="project" value="TreeGrafter"/>
</dbReference>
<evidence type="ECO:0000256" key="6">
    <source>
        <dbReference type="ARBA" id="ARBA00023002"/>
    </source>
</evidence>
<dbReference type="GO" id="GO:0005829">
    <property type="term" value="C:cytosol"/>
    <property type="evidence" value="ECO:0007669"/>
    <property type="project" value="TreeGrafter"/>
</dbReference>
<evidence type="ECO:0000256" key="2">
    <source>
        <dbReference type="ARBA" id="ARBA00009539"/>
    </source>
</evidence>
<organism evidence="11 12">
    <name type="scientific">Rugamonas rubra</name>
    <dbReference type="NCBI Taxonomy" id="758825"/>
    <lineage>
        <taxon>Bacteria</taxon>
        <taxon>Pseudomonadati</taxon>
        <taxon>Pseudomonadota</taxon>
        <taxon>Betaproteobacteria</taxon>
        <taxon>Burkholderiales</taxon>
        <taxon>Oxalobacteraceae</taxon>
        <taxon>Telluria group</taxon>
        <taxon>Rugamonas</taxon>
    </lineage>
</organism>
<dbReference type="GO" id="GO:0070401">
    <property type="term" value="F:NADP+ binding"/>
    <property type="evidence" value="ECO:0007669"/>
    <property type="project" value="UniProtKB-ARBA"/>
</dbReference>
<dbReference type="InterPro" id="IPR012259">
    <property type="entry name" value="DHFR"/>
</dbReference>
<evidence type="ECO:0000313" key="11">
    <source>
        <dbReference type="EMBL" id="SFM60805.1"/>
    </source>
</evidence>
<evidence type="ECO:0000256" key="9">
    <source>
        <dbReference type="RuleBase" id="RU004474"/>
    </source>
</evidence>
<comment type="function">
    <text evidence="7 8">Key enzyme in folate metabolism. Catalyzes an essential reaction for de novo glycine and purine synthesis, and for DNA precursor synthesis.</text>
</comment>
<dbReference type="PROSITE" id="PS51330">
    <property type="entry name" value="DHFR_2"/>
    <property type="match status" value="1"/>
</dbReference>
<dbReference type="InterPro" id="IPR017925">
    <property type="entry name" value="DHFR_CS"/>
</dbReference>
<dbReference type="PIRSF" id="PIRSF000194">
    <property type="entry name" value="DHFR"/>
    <property type="match status" value="1"/>
</dbReference>
<dbReference type="Pfam" id="PF00186">
    <property type="entry name" value="DHFR_1"/>
    <property type="match status" value="1"/>
</dbReference>
<dbReference type="PANTHER" id="PTHR48069:SF3">
    <property type="entry name" value="DIHYDROFOLATE REDUCTASE"/>
    <property type="match status" value="1"/>
</dbReference>
<name>A0A1I4S8H6_9BURK</name>
<evidence type="ECO:0000256" key="4">
    <source>
        <dbReference type="ARBA" id="ARBA00022563"/>
    </source>
</evidence>
<evidence type="ECO:0000256" key="1">
    <source>
        <dbReference type="ARBA" id="ARBA00004903"/>
    </source>
</evidence>
<dbReference type="STRING" id="758825.SAMN02982985_04675"/>
<comment type="similarity">
    <text evidence="2 8 9">Belongs to the dihydrofolate reductase family.</text>
</comment>
<dbReference type="PANTHER" id="PTHR48069">
    <property type="entry name" value="DIHYDROFOLATE REDUCTASE"/>
    <property type="match status" value="1"/>
</dbReference>
<evidence type="ECO:0000259" key="10">
    <source>
        <dbReference type="PROSITE" id="PS51330"/>
    </source>
</evidence>
<dbReference type="FunFam" id="3.40.430.10:FF:000001">
    <property type="entry name" value="Dihydrofolate reductase"/>
    <property type="match status" value="1"/>
</dbReference>
<feature type="domain" description="DHFR" evidence="10">
    <location>
        <begin position="3"/>
        <end position="159"/>
    </location>
</feature>
<dbReference type="GO" id="GO:0006730">
    <property type="term" value="P:one-carbon metabolic process"/>
    <property type="evidence" value="ECO:0007669"/>
    <property type="project" value="UniProtKB-KW"/>
</dbReference>
<dbReference type="InterPro" id="IPR001796">
    <property type="entry name" value="DHFR_dom"/>
</dbReference>
<gene>
    <name evidence="11" type="ORF">SAMN02982985_04675</name>
</gene>
<dbReference type="PRINTS" id="PR00070">
    <property type="entry name" value="DHFR"/>
</dbReference>
<keyword evidence="6 8" id="KW-0560">Oxidoreductase</keyword>
<dbReference type="InterPro" id="IPR024072">
    <property type="entry name" value="DHFR-like_dom_sf"/>
</dbReference>
<dbReference type="CDD" id="cd00209">
    <property type="entry name" value="DHFR"/>
    <property type="match status" value="1"/>
</dbReference>
<dbReference type="RefSeq" id="WP_093390117.1">
    <property type="nucleotide sequence ID" value="NZ_FOTW01000025.1"/>
</dbReference>
<dbReference type="GO" id="GO:0046655">
    <property type="term" value="P:folic acid metabolic process"/>
    <property type="evidence" value="ECO:0007669"/>
    <property type="project" value="TreeGrafter"/>
</dbReference>
<dbReference type="EC" id="1.5.1.3" evidence="3 8"/>
<evidence type="ECO:0000256" key="8">
    <source>
        <dbReference type="PIRNR" id="PIRNR000194"/>
    </source>
</evidence>
<evidence type="ECO:0000256" key="7">
    <source>
        <dbReference type="ARBA" id="ARBA00025067"/>
    </source>
</evidence>
<dbReference type="OrthoDB" id="9804315at2"/>
<dbReference type="UniPathway" id="UPA00077">
    <property type="reaction ID" value="UER00158"/>
</dbReference>
<dbReference type="PROSITE" id="PS00075">
    <property type="entry name" value="DHFR_1"/>
    <property type="match status" value="1"/>
</dbReference>
<dbReference type="Proteomes" id="UP000199470">
    <property type="component" value="Unassembled WGS sequence"/>
</dbReference>